<dbReference type="EMBL" id="BPUB01000002">
    <property type="protein sequence ID" value="GJG59055.1"/>
    <property type="molecule type" value="Genomic_DNA"/>
</dbReference>
<evidence type="ECO:0000313" key="2">
    <source>
        <dbReference type="Proteomes" id="UP000825483"/>
    </source>
</evidence>
<comment type="caution">
    <text evidence="1">The sequence shown here is derived from an EMBL/GenBank/DDBJ whole genome shotgun (WGS) entry which is preliminary data.</text>
</comment>
<organism evidence="1 2">
    <name type="scientific">Prevotella lacticifex</name>
    <dbReference type="NCBI Taxonomy" id="2854755"/>
    <lineage>
        <taxon>Bacteria</taxon>
        <taxon>Pseudomonadati</taxon>
        <taxon>Bacteroidota</taxon>
        <taxon>Bacteroidia</taxon>
        <taxon>Bacteroidales</taxon>
        <taxon>Prevotellaceae</taxon>
        <taxon>Prevotella</taxon>
    </lineage>
</organism>
<keyword evidence="2" id="KW-1185">Reference proteome</keyword>
<accession>A0A9R1CYG7</accession>
<reference evidence="1" key="1">
    <citation type="journal article" date="2022" name="Int. J. Syst. Evol. Microbiol.">
        <title>Prevotella lacticifex sp. nov., isolated from the rumen of cows.</title>
        <authorList>
            <person name="Shinkai T."/>
            <person name="Ikeyama N."/>
            <person name="Kumagai M."/>
            <person name="Ohmori H."/>
            <person name="Sakamoto M."/>
            <person name="Ohkuma M."/>
            <person name="Mitsumori M."/>
        </authorList>
    </citation>
    <scope>NUCLEOTIDE SEQUENCE</scope>
    <source>
        <strain evidence="1">R5076</strain>
    </source>
</reference>
<name>A0A9R1CYG7_9BACT</name>
<dbReference type="Proteomes" id="UP000825483">
    <property type="component" value="Unassembled WGS sequence"/>
</dbReference>
<gene>
    <name evidence="1" type="ORF">PRLR5076_19060</name>
</gene>
<dbReference type="AlphaFoldDB" id="A0A9R1CYG7"/>
<evidence type="ECO:0000313" key="1">
    <source>
        <dbReference type="EMBL" id="GJG59055.1"/>
    </source>
</evidence>
<proteinExistence type="predicted"/>
<protein>
    <submittedName>
        <fullName evidence="1">Uncharacterized protein</fullName>
    </submittedName>
</protein>
<sequence length="225" mass="26593">MTMATRNNQTMEFICNCLVFNDDYIDKLFTEFDIDMDQSEVYDALDVCHDKQDYQMFGNLIIGKVFEHIQERYVEQGLDGDKFDWSIDNWCSVLRYDGKEVKYKQQLEGIIREKREAEEWEKLRKAPREFRLSAGDKRQLLEWGYPSNELEQIEIEANVCTYELYSRKGDKQGNIDRDEAIRILGRKEWLSGISRTAFHWSAGRENKSGTKHVSFESGLPGRYNH</sequence>